<feature type="region of interest" description="Disordered" evidence="1">
    <location>
        <begin position="365"/>
        <end position="389"/>
    </location>
</feature>
<keyword evidence="2" id="KW-1133">Transmembrane helix</keyword>
<organism evidence="3 4">
    <name type="scientific">Hymenolepis diminuta</name>
    <name type="common">Rat tapeworm</name>
    <dbReference type="NCBI Taxonomy" id="6216"/>
    <lineage>
        <taxon>Eukaryota</taxon>
        <taxon>Metazoa</taxon>
        <taxon>Spiralia</taxon>
        <taxon>Lophotrochozoa</taxon>
        <taxon>Platyhelminthes</taxon>
        <taxon>Cestoda</taxon>
        <taxon>Eucestoda</taxon>
        <taxon>Cyclophyllidea</taxon>
        <taxon>Hymenolepididae</taxon>
        <taxon>Hymenolepis</taxon>
    </lineage>
</organism>
<evidence type="ECO:0000313" key="3">
    <source>
        <dbReference type="EMBL" id="VUZ47455.1"/>
    </source>
</evidence>
<reference evidence="3 4" key="1">
    <citation type="submission" date="2019-07" db="EMBL/GenBank/DDBJ databases">
        <authorList>
            <person name="Jastrzebski P J."/>
            <person name="Paukszto L."/>
            <person name="Jastrzebski P J."/>
        </authorList>
    </citation>
    <scope>NUCLEOTIDE SEQUENCE [LARGE SCALE GENOMIC DNA]</scope>
    <source>
        <strain evidence="3 4">WMS-il1</strain>
    </source>
</reference>
<evidence type="ECO:0000313" key="4">
    <source>
        <dbReference type="Proteomes" id="UP000321570"/>
    </source>
</evidence>
<feature type="compositionally biased region" description="Acidic residues" evidence="1">
    <location>
        <begin position="365"/>
        <end position="379"/>
    </location>
</feature>
<evidence type="ECO:0000256" key="2">
    <source>
        <dbReference type="SAM" id="Phobius"/>
    </source>
</evidence>
<dbReference type="EMBL" id="CABIJS010000244">
    <property type="protein sequence ID" value="VUZ47455.1"/>
    <property type="molecule type" value="Genomic_DNA"/>
</dbReference>
<sequence>MDSEPKGCLFPSSEVSGLRVQECIPEKCKLHTLYSVVSAQCPLGYNSSTTSNPNSSSTSLSSLKLVRTRCMVNRTTEVFYWLPPVEDCFSAQSEEAPPYFYGSIYTLRQLQQAFQAGKAAAVAVREKPLVSLSVGMSALSIVLVLIMLLGVCHRNVPEVGTSGGSSGSTAAQRQRQAAARRRARARSRRRENDNRNSIGTQADVAEPSDRLFILLRQEFTRRAEIGGVNAGFNDSEALLAQPQEVAGHTPVVLSVTHEGDLTLPDHDDPVRTDSIGQDGRGGTIITTDCENELSRLSCLAVPHIDIPPVEYQPPPPQPPKVLKGSPMLPSYEDATKRGMYCIIRPTDISAPPAYQLRLPEHVEDDSINGDGDAECDLNEAGDSNPMSTNVFPPISSWDFDAYGVHRGSVNSMPEFSRLYGPPESPYPGDSPQ</sequence>
<keyword evidence="2" id="KW-0812">Transmembrane</keyword>
<evidence type="ECO:0000256" key="1">
    <source>
        <dbReference type="SAM" id="MobiDB-lite"/>
    </source>
</evidence>
<dbReference type="Proteomes" id="UP000321570">
    <property type="component" value="Unassembled WGS sequence"/>
</dbReference>
<keyword evidence="2" id="KW-0472">Membrane</keyword>
<feature type="region of interest" description="Disordered" evidence="1">
    <location>
        <begin position="159"/>
        <end position="202"/>
    </location>
</feature>
<feature type="region of interest" description="Disordered" evidence="1">
    <location>
        <begin position="412"/>
        <end position="432"/>
    </location>
</feature>
<feature type="compositionally biased region" description="Pro residues" evidence="1">
    <location>
        <begin position="422"/>
        <end position="432"/>
    </location>
</feature>
<feature type="compositionally biased region" description="Low complexity" evidence="1">
    <location>
        <begin position="167"/>
        <end position="177"/>
    </location>
</feature>
<feature type="transmembrane region" description="Helical" evidence="2">
    <location>
        <begin position="129"/>
        <end position="151"/>
    </location>
</feature>
<gene>
    <name evidence="3" type="ORF">WMSIL1_LOCUS7024</name>
</gene>
<proteinExistence type="predicted"/>
<protein>
    <submittedName>
        <fullName evidence="3">Uncharacterized protein</fullName>
    </submittedName>
</protein>
<feature type="compositionally biased region" description="Basic residues" evidence="1">
    <location>
        <begin position="178"/>
        <end position="189"/>
    </location>
</feature>
<dbReference type="AlphaFoldDB" id="A0A564YJL1"/>
<accession>A0A564YJL1</accession>
<name>A0A564YJL1_HYMDI</name>
<keyword evidence="4" id="KW-1185">Reference proteome</keyword>
<feature type="region of interest" description="Disordered" evidence="1">
    <location>
        <begin position="260"/>
        <end position="279"/>
    </location>
</feature>
<feature type="compositionally biased region" description="Basic and acidic residues" evidence="1">
    <location>
        <begin position="260"/>
        <end position="271"/>
    </location>
</feature>